<organism evidence="14 15">
    <name type="scientific">Clostridium neonatale</name>
    <dbReference type="NCBI Taxonomy" id="137838"/>
    <lineage>
        <taxon>Bacteria</taxon>
        <taxon>Bacillati</taxon>
        <taxon>Bacillota</taxon>
        <taxon>Clostridia</taxon>
        <taxon>Eubacteriales</taxon>
        <taxon>Clostridiaceae</taxon>
        <taxon>Clostridium</taxon>
    </lineage>
</organism>
<proteinExistence type="predicted"/>
<dbReference type="GO" id="GO:0005524">
    <property type="term" value="F:ATP binding"/>
    <property type="evidence" value="ECO:0007669"/>
    <property type="project" value="UniProtKB-KW"/>
</dbReference>
<evidence type="ECO:0000256" key="10">
    <source>
        <dbReference type="ARBA" id="ARBA00023012"/>
    </source>
</evidence>
<evidence type="ECO:0000256" key="6">
    <source>
        <dbReference type="ARBA" id="ARBA00022741"/>
    </source>
</evidence>
<evidence type="ECO:0000256" key="1">
    <source>
        <dbReference type="ARBA" id="ARBA00004651"/>
    </source>
</evidence>
<dbReference type="InterPro" id="IPR050640">
    <property type="entry name" value="Bact_2-comp_sensor_kinase"/>
</dbReference>
<dbReference type="AlphaFoldDB" id="A0A2A7MDD7"/>
<dbReference type="PROSITE" id="PS50885">
    <property type="entry name" value="HAMP"/>
    <property type="match status" value="1"/>
</dbReference>
<keyword evidence="6" id="KW-0547">Nucleotide-binding</keyword>
<dbReference type="RefSeq" id="WP_058293745.1">
    <property type="nucleotide sequence ID" value="NZ_CAKJVD010000016.1"/>
</dbReference>
<evidence type="ECO:0000256" key="5">
    <source>
        <dbReference type="ARBA" id="ARBA00022692"/>
    </source>
</evidence>
<dbReference type="InterPro" id="IPR003660">
    <property type="entry name" value="HAMP_dom"/>
</dbReference>
<evidence type="ECO:0000256" key="4">
    <source>
        <dbReference type="ARBA" id="ARBA00022679"/>
    </source>
</evidence>
<evidence type="ECO:0000313" key="14">
    <source>
        <dbReference type="EMBL" id="PEG29361.1"/>
    </source>
</evidence>
<dbReference type="Gene3D" id="3.30.565.10">
    <property type="entry name" value="Histidine kinase-like ATPase, C-terminal domain"/>
    <property type="match status" value="1"/>
</dbReference>
<name>A0A2A7MDD7_9CLOT</name>
<dbReference type="PANTHER" id="PTHR34220:SF11">
    <property type="entry name" value="SENSOR PROTEIN KINASE HPTS"/>
    <property type="match status" value="1"/>
</dbReference>
<dbReference type="Pfam" id="PF00672">
    <property type="entry name" value="HAMP"/>
    <property type="match status" value="1"/>
</dbReference>
<keyword evidence="3" id="KW-0597">Phosphoprotein</keyword>
<feature type="transmembrane region" description="Helical" evidence="12">
    <location>
        <begin position="20"/>
        <end position="43"/>
    </location>
</feature>
<dbReference type="GO" id="GO:0000155">
    <property type="term" value="F:phosphorelay sensor kinase activity"/>
    <property type="evidence" value="ECO:0007669"/>
    <property type="project" value="InterPro"/>
</dbReference>
<dbReference type="InterPro" id="IPR036890">
    <property type="entry name" value="HATPase_C_sf"/>
</dbReference>
<dbReference type="Pfam" id="PF02518">
    <property type="entry name" value="HATPase_c"/>
    <property type="match status" value="1"/>
</dbReference>
<keyword evidence="7 14" id="KW-0418">Kinase</keyword>
<evidence type="ECO:0000313" key="15">
    <source>
        <dbReference type="Proteomes" id="UP000220840"/>
    </source>
</evidence>
<evidence type="ECO:0000256" key="12">
    <source>
        <dbReference type="SAM" id="Phobius"/>
    </source>
</evidence>
<dbReference type="SUPFAM" id="SSF55874">
    <property type="entry name" value="ATPase domain of HSP90 chaperone/DNA topoisomerase II/histidine kinase"/>
    <property type="match status" value="1"/>
</dbReference>
<dbReference type="Proteomes" id="UP000220840">
    <property type="component" value="Unassembled WGS sequence"/>
</dbReference>
<dbReference type="InterPro" id="IPR003594">
    <property type="entry name" value="HATPase_dom"/>
</dbReference>
<evidence type="ECO:0000256" key="8">
    <source>
        <dbReference type="ARBA" id="ARBA00022840"/>
    </source>
</evidence>
<keyword evidence="15" id="KW-1185">Reference proteome</keyword>
<keyword evidence="11 12" id="KW-0472">Membrane</keyword>
<feature type="transmembrane region" description="Helical" evidence="12">
    <location>
        <begin position="322"/>
        <end position="341"/>
    </location>
</feature>
<accession>A0A2A7MDD7</accession>
<dbReference type="STRING" id="137838.GCA_001458595_00811"/>
<keyword evidence="8" id="KW-0067">ATP-binding</keyword>
<dbReference type="CDD" id="cd06225">
    <property type="entry name" value="HAMP"/>
    <property type="match status" value="1"/>
</dbReference>
<comment type="subcellular location">
    <subcellularLocation>
        <location evidence="1">Cell membrane</location>
        <topology evidence="1">Multi-pass membrane protein</topology>
    </subcellularLocation>
</comment>
<evidence type="ECO:0000256" key="2">
    <source>
        <dbReference type="ARBA" id="ARBA00022475"/>
    </source>
</evidence>
<feature type="domain" description="HAMP" evidence="13">
    <location>
        <begin position="343"/>
        <end position="397"/>
    </location>
</feature>
<dbReference type="EMBL" id="PDCJ01000004">
    <property type="protein sequence ID" value="PEG29361.1"/>
    <property type="molecule type" value="Genomic_DNA"/>
</dbReference>
<protein>
    <submittedName>
        <fullName evidence="14">Sensor histidine kinase</fullName>
    </submittedName>
</protein>
<keyword evidence="2" id="KW-1003">Cell membrane</keyword>
<keyword evidence="4" id="KW-0808">Transferase</keyword>
<evidence type="ECO:0000256" key="7">
    <source>
        <dbReference type="ARBA" id="ARBA00022777"/>
    </source>
</evidence>
<evidence type="ECO:0000256" key="11">
    <source>
        <dbReference type="ARBA" id="ARBA00023136"/>
    </source>
</evidence>
<dbReference type="Gene3D" id="6.10.340.10">
    <property type="match status" value="1"/>
</dbReference>
<comment type="caution">
    <text evidence="14">The sequence shown here is derived from an EMBL/GenBank/DDBJ whole genome shotgun (WGS) entry which is preliminary data.</text>
</comment>
<dbReference type="PANTHER" id="PTHR34220">
    <property type="entry name" value="SENSOR HISTIDINE KINASE YPDA"/>
    <property type="match status" value="1"/>
</dbReference>
<keyword evidence="10" id="KW-0902">Two-component regulatory system</keyword>
<reference evidence="14 15" key="1">
    <citation type="submission" date="2017-10" db="EMBL/GenBank/DDBJ databases">
        <title>Effective Description of Clostridium neonatale sp. nov. linked to necrotizing enterocolitis in neonates and a clarification of species assignable to the genus Clostridium (Prazmowski 1880) emend. Lawson and Rainey 2016.</title>
        <authorList>
            <person name="Bernard K."/>
            <person name="Burdz T."/>
            <person name="Wiebe D."/>
            <person name="Balcewich B."/>
            <person name="Alfa M."/>
            <person name="Bernier A.-M."/>
        </authorList>
    </citation>
    <scope>NUCLEOTIDE SEQUENCE [LARGE SCALE GENOMIC DNA]</scope>
    <source>
        <strain evidence="14 15">LCDC99A005</strain>
    </source>
</reference>
<keyword evidence="5 12" id="KW-0812">Transmembrane</keyword>
<gene>
    <name evidence="14" type="ORF">CQ394_18515</name>
</gene>
<keyword evidence="9 12" id="KW-1133">Transmembrane helix</keyword>
<dbReference type="Pfam" id="PF06580">
    <property type="entry name" value="His_kinase"/>
    <property type="match status" value="1"/>
</dbReference>
<dbReference type="GO" id="GO:0005886">
    <property type="term" value="C:plasma membrane"/>
    <property type="evidence" value="ECO:0007669"/>
    <property type="project" value="UniProtKB-SubCell"/>
</dbReference>
<dbReference type="InterPro" id="IPR010559">
    <property type="entry name" value="Sig_transdc_His_kin_internal"/>
</dbReference>
<evidence type="ECO:0000256" key="3">
    <source>
        <dbReference type="ARBA" id="ARBA00022553"/>
    </source>
</evidence>
<dbReference type="OrthoDB" id="9809348at2"/>
<sequence>MFKLEKVKTIFEKEKESLKYKLIVSFLVISIIPFFIMQMISYYSITENMKDNMQELVNSNLIQTQKTLNLTLESYGDLLYQIYSDEEIIQCVENINNNVDIEINTNMLRRKLKKLCNAKSQIQALTLMTDSGQTIFYDKLTSSSTKSSWININQYNYENVIKNNERILIPTRFAAKIEKYNYYIFHMAHRFVKNTDIDKRIGIIIISIDAKVLNEICNENDLGNKKNGITYIYDKYRNIVFFPDRKKMGRNLSYYHLEEVENAKNFSVKLMENNQYTTDQLEVPKNAHIGITELKDKKTNWTIEYIYDQSELYRSINLQRKIFLLVSFITINILLLIILGVTDRLTSSIRIILKAMNSAGEGELSVVISITEDMHQEIRLIAEHFNRMIANISDLVEKVKIITLKQKESEIKALEAQINPHFLYNTLDTINWKIIEKEEYEISNMINSLATILRYAIQNSSECVKIREELEWVKKYVYLQQSRLSVPFEFILNVDESVLESMIHKLILQPFLENSIIHGFYNVDNTCLLCIEIKDEGSKIRINIIDNGRGMDKETIEKIKQNKKVNDLDDCHIGIDNVIGRLEMYYGSSAEFLIESEIGKGVKISITLPKILRK</sequence>
<dbReference type="SMART" id="SM00304">
    <property type="entry name" value="HAMP"/>
    <property type="match status" value="1"/>
</dbReference>
<evidence type="ECO:0000259" key="13">
    <source>
        <dbReference type="PROSITE" id="PS50885"/>
    </source>
</evidence>
<evidence type="ECO:0000256" key="9">
    <source>
        <dbReference type="ARBA" id="ARBA00022989"/>
    </source>
</evidence>